<dbReference type="EMBL" id="JASNQZ010000003">
    <property type="protein sequence ID" value="KAL0958784.1"/>
    <property type="molecule type" value="Genomic_DNA"/>
</dbReference>
<name>A0ABR3JSJ4_9AGAR</name>
<dbReference type="Proteomes" id="UP001556367">
    <property type="component" value="Unassembled WGS sequence"/>
</dbReference>
<comment type="caution">
    <text evidence="2">The sequence shown here is derived from an EMBL/GenBank/DDBJ whole genome shotgun (WGS) entry which is preliminary data.</text>
</comment>
<gene>
    <name evidence="2" type="ORF">HGRIS_014105</name>
</gene>
<keyword evidence="3" id="KW-1185">Reference proteome</keyword>
<protein>
    <submittedName>
        <fullName evidence="2">Uncharacterized protein</fullName>
    </submittedName>
</protein>
<feature type="region of interest" description="Disordered" evidence="1">
    <location>
        <begin position="1"/>
        <end position="66"/>
    </location>
</feature>
<feature type="compositionally biased region" description="Basic residues" evidence="1">
    <location>
        <begin position="23"/>
        <end position="33"/>
    </location>
</feature>
<proteinExistence type="predicted"/>
<accession>A0ABR3JSJ4</accession>
<feature type="compositionally biased region" description="Polar residues" evidence="1">
    <location>
        <begin position="46"/>
        <end position="55"/>
    </location>
</feature>
<evidence type="ECO:0000313" key="2">
    <source>
        <dbReference type="EMBL" id="KAL0958784.1"/>
    </source>
</evidence>
<reference evidence="3" key="1">
    <citation type="submission" date="2024-06" db="EMBL/GenBank/DDBJ databases">
        <title>Multi-omics analyses provide insights into the biosynthesis of the anticancer antibiotic pleurotin in Hohenbuehelia grisea.</title>
        <authorList>
            <person name="Weaver J.A."/>
            <person name="Alberti F."/>
        </authorList>
    </citation>
    <scope>NUCLEOTIDE SEQUENCE [LARGE SCALE GENOMIC DNA]</scope>
    <source>
        <strain evidence="3">T-177</strain>
    </source>
</reference>
<evidence type="ECO:0000256" key="1">
    <source>
        <dbReference type="SAM" id="MobiDB-lite"/>
    </source>
</evidence>
<sequence>MQMAQHVGYYDQPYLSTGAQSSARRRRPSRHTPRIFVRNEHRRPHASQTRRTNSPPYRADEQPEATIAAAPATGCHSLYAVAEPSIVGLENKSLMEHPEGTPSPTM</sequence>
<organism evidence="2 3">
    <name type="scientific">Hohenbuehelia grisea</name>
    <dbReference type="NCBI Taxonomy" id="104357"/>
    <lineage>
        <taxon>Eukaryota</taxon>
        <taxon>Fungi</taxon>
        <taxon>Dikarya</taxon>
        <taxon>Basidiomycota</taxon>
        <taxon>Agaricomycotina</taxon>
        <taxon>Agaricomycetes</taxon>
        <taxon>Agaricomycetidae</taxon>
        <taxon>Agaricales</taxon>
        <taxon>Pleurotineae</taxon>
        <taxon>Pleurotaceae</taxon>
        <taxon>Hohenbuehelia</taxon>
    </lineage>
</organism>
<evidence type="ECO:0000313" key="3">
    <source>
        <dbReference type="Proteomes" id="UP001556367"/>
    </source>
</evidence>